<accession>A0A1Q9LTH9</accession>
<proteinExistence type="predicted"/>
<evidence type="ECO:0000313" key="3">
    <source>
        <dbReference type="EMBL" id="OLR95338.1"/>
    </source>
</evidence>
<evidence type="ECO:0000256" key="1">
    <source>
        <dbReference type="SAM" id="MobiDB-lite"/>
    </source>
</evidence>
<evidence type="ECO:0008006" key="5">
    <source>
        <dbReference type="Google" id="ProtNLM"/>
    </source>
</evidence>
<keyword evidence="2" id="KW-0472">Membrane</keyword>
<dbReference type="Proteomes" id="UP000186040">
    <property type="component" value="Unassembled WGS sequence"/>
</dbReference>
<dbReference type="EMBL" id="MKQR01000002">
    <property type="protein sequence ID" value="OLR95338.1"/>
    <property type="molecule type" value="Genomic_DNA"/>
</dbReference>
<reference evidence="3 4" key="1">
    <citation type="submission" date="2016-10" db="EMBL/GenBank/DDBJ databases">
        <title>The Draft Genome Sequence of Actinokineospora bangkokensis 44EHWT reveals the biosynthetic pathway of antifungal compounds Thailandins with unusual extender unit butylmalonyl-CoA.</title>
        <authorList>
            <person name="Greule A."/>
            <person name="Intra B."/>
            <person name="Flemming S."/>
            <person name="Rommel M.G."/>
            <person name="Panbangred W."/>
            <person name="Bechthold A."/>
        </authorList>
    </citation>
    <scope>NUCLEOTIDE SEQUENCE [LARGE SCALE GENOMIC DNA]</scope>
    <source>
        <strain evidence="3 4">44EHW</strain>
    </source>
</reference>
<dbReference type="AlphaFoldDB" id="A0A1Q9LTH9"/>
<keyword evidence="4" id="KW-1185">Reference proteome</keyword>
<name>A0A1Q9LTH9_9PSEU</name>
<keyword evidence="2" id="KW-1133">Transmembrane helix</keyword>
<dbReference type="Pfam" id="PF14017">
    <property type="entry name" value="DUF4233"/>
    <property type="match status" value="1"/>
</dbReference>
<protein>
    <recommendedName>
        <fullName evidence="5">DUF4233 domain-containing protein</fullName>
    </recommendedName>
</protein>
<dbReference type="InterPro" id="IPR025327">
    <property type="entry name" value="DUF4233"/>
</dbReference>
<sequence>MTDDPTTPATPGGDGVEQPAPPPDPMKGFRGVCSAMFILEAIVVLLALLVVAKDDDITTTQGWLVGLIALALVLSCALVARRWLHWVVIALHALLIACGWFLPALAVVGILFALVWAWMFWARNDVRKRMEEGRLTSQQ</sequence>
<dbReference type="STRING" id="1193682.BJP25_06150"/>
<feature type="region of interest" description="Disordered" evidence="1">
    <location>
        <begin position="1"/>
        <end position="21"/>
    </location>
</feature>
<feature type="transmembrane region" description="Helical" evidence="2">
    <location>
        <begin position="89"/>
        <end position="121"/>
    </location>
</feature>
<gene>
    <name evidence="3" type="ORF">BJP25_06150</name>
</gene>
<keyword evidence="2" id="KW-0812">Transmembrane</keyword>
<feature type="compositionally biased region" description="Low complexity" evidence="1">
    <location>
        <begin position="1"/>
        <end position="11"/>
    </location>
</feature>
<comment type="caution">
    <text evidence="3">The sequence shown here is derived from an EMBL/GenBank/DDBJ whole genome shotgun (WGS) entry which is preliminary data.</text>
</comment>
<organism evidence="3 4">
    <name type="scientific">Actinokineospora bangkokensis</name>
    <dbReference type="NCBI Taxonomy" id="1193682"/>
    <lineage>
        <taxon>Bacteria</taxon>
        <taxon>Bacillati</taxon>
        <taxon>Actinomycetota</taxon>
        <taxon>Actinomycetes</taxon>
        <taxon>Pseudonocardiales</taxon>
        <taxon>Pseudonocardiaceae</taxon>
        <taxon>Actinokineospora</taxon>
    </lineage>
</organism>
<evidence type="ECO:0000313" key="4">
    <source>
        <dbReference type="Proteomes" id="UP000186040"/>
    </source>
</evidence>
<evidence type="ECO:0000256" key="2">
    <source>
        <dbReference type="SAM" id="Phobius"/>
    </source>
</evidence>
<dbReference type="RefSeq" id="WP_075972776.1">
    <property type="nucleotide sequence ID" value="NZ_MKQR01000002.1"/>
</dbReference>
<feature type="transmembrane region" description="Helical" evidence="2">
    <location>
        <begin position="63"/>
        <end position="83"/>
    </location>
</feature>
<dbReference type="OrthoDB" id="4773077at2"/>
<feature type="transmembrane region" description="Helical" evidence="2">
    <location>
        <begin position="29"/>
        <end position="51"/>
    </location>
</feature>